<name>A0AAN7UCF8_9PEZI</name>
<organism evidence="2 3">
    <name type="scientific">Xylaria bambusicola</name>
    <dbReference type="NCBI Taxonomy" id="326684"/>
    <lineage>
        <taxon>Eukaryota</taxon>
        <taxon>Fungi</taxon>
        <taxon>Dikarya</taxon>
        <taxon>Ascomycota</taxon>
        <taxon>Pezizomycotina</taxon>
        <taxon>Sordariomycetes</taxon>
        <taxon>Xylariomycetidae</taxon>
        <taxon>Xylariales</taxon>
        <taxon>Xylariaceae</taxon>
        <taxon>Xylaria</taxon>
    </lineage>
</organism>
<evidence type="ECO:0000313" key="2">
    <source>
        <dbReference type="EMBL" id="KAK5626023.1"/>
    </source>
</evidence>
<feature type="region of interest" description="Disordered" evidence="1">
    <location>
        <begin position="1"/>
        <end position="30"/>
    </location>
</feature>
<dbReference type="EMBL" id="JAWHQM010000003">
    <property type="protein sequence ID" value="KAK5626023.1"/>
    <property type="molecule type" value="Genomic_DNA"/>
</dbReference>
<evidence type="ECO:0000313" key="3">
    <source>
        <dbReference type="Proteomes" id="UP001305414"/>
    </source>
</evidence>
<evidence type="ECO:0000256" key="1">
    <source>
        <dbReference type="SAM" id="MobiDB-lite"/>
    </source>
</evidence>
<reference evidence="2 3" key="1">
    <citation type="submission" date="2023-10" db="EMBL/GenBank/DDBJ databases">
        <title>Draft genome sequence of Xylaria bambusicola isolate GMP-LS, the root and basal stem rot pathogen of sugarcane in Indonesia.</title>
        <authorList>
            <person name="Selvaraj P."/>
            <person name="Muralishankar V."/>
            <person name="Muruganantham S."/>
            <person name="Sp S."/>
            <person name="Haryani S."/>
            <person name="Lau K.J.X."/>
            <person name="Naqvi N.I."/>
        </authorList>
    </citation>
    <scope>NUCLEOTIDE SEQUENCE [LARGE SCALE GENOMIC DNA]</scope>
    <source>
        <strain evidence="2">GMP-LS</strain>
    </source>
</reference>
<gene>
    <name evidence="2" type="ORF">RRF57_001739</name>
</gene>
<keyword evidence="3" id="KW-1185">Reference proteome</keyword>
<protein>
    <submittedName>
        <fullName evidence="2">Uncharacterized protein</fullName>
    </submittedName>
</protein>
<sequence>MSRTRSAGPVSTTTGSQNTMPSHQTSQPLEPVLQKPIVKIALKLLRQLRPNIAQLHIDSQNWTQLHITCSKLDLSWKSENGGDFLRLKTPQQMQQIASQYGFDHVSDPSRDPDHPFHDSRHMADHLNRHLFAISHDAYLVDCSRWICQHPDGLMARKLGYYPADCQWKVDYILDVKDASLPHTNCTLIEAGKLEENKLMFSEVWSILMLTLNCLRNPQKERYEVVPVTVVTISGPTFRIVQGYIDGKTGSVNIRKSGIVPIGSDKKTMKEQMMLLVRWLIAEPVWPSRH</sequence>
<dbReference type="Proteomes" id="UP001305414">
    <property type="component" value="Unassembled WGS sequence"/>
</dbReference>
<dbReference type="AlphaFoldDB" id="A0AAN7UCF8"/>
<accession>A0AAN7UCF8</accession>
<comment type="caution">
    <text evidence="2">The sequence shown here is derived from an EMBL/GenBank/DDBJ whole genome shotgun (WGS) entry which is preliminary data.</text>
</comment>
<feature type="compositionally biased region" description="Polar residues" evidence="1">
    <location>
        <begin position="1"/>
        <end position="28"/>
    </location>
</feature>
<proteinExistence type="predicted"/>